<reference evidence="3" key="1">
    <citation type="submission" date="2016-10" db="EMBL/GenBank/DDBJ databases">
        <title>The assassin bug Pristhesancus plagipennis produces two different types of venom.</title>
        <authorList>
            <person name="Walker A.A."/>
            <person name="Herzig V."/>
            <person name="Jin J."/>
            <person name="Fry B.G."/>
            <person name="King G.F."/>
        </authorList>
    </citation>
    <scope>NUCLEOTIDE SEQUENCE</scope>
    <source>
        <tissue evidence="3">Venom/labial glands</tissue>
    </source>
</reference>
<dbReference type="PROSITE" id="PS50940">
    <property type="entry name" value="CHIT_BIND_II"/>
    <property type="match status" value="1"/>
</dbReference>
<evidence type="ECO:0000259" key="2">
    <source>
        <dbReference type="PROSITE" id="PS50940"/>
    </source>
</evidence>
<evidence type="ECO:0000313" key="3">
    <source>
        <dbReference type="EMBL" id="ATU82742.1"/>
    </source>
</evidence>
<evidence type="ECO:0000256" key="1">
    <source>
        <dbReference type="SAM" id="SignalP"/>
    </source>
</evidence>
<proteinExistence type="evidence at transcript level"/>
<feature type="chain" id="PRO_5014616405" evidence="1">
    <location>
        <begin position="21"/>
        <end position="91"/>
    </location>
</feature>
<accession>A0A2K8JS37</accession>
<feature type="signal peptide" evidence="1">
    <location>
        <begin position="1"/>
        <end position="20"/>
    </location>
</feature>
<dbReference type="GO" id="GO:0008061">
    <property type="term" value="F:chitin binding"/>
    <property type="evidence" value="ECO:0007669"/>
    <property type="project" value="InterPro"/>
</dbReference>
<dbReference type="SMART" id="SM00494">
    <property type="entry name" value="ChtBD2"/>
    <property type="match status" value="1"/>
</dbReference>
<organism evidence="3">
    <name type="scientific">Pristhesancus plagipennis</name>
    <name type="common">Common assassin bug</name>
    <dbReference type="NCBI Taxonomy" id="1955184"/>
    <lineage>
        <taxon>Eukaryota</taxon>
        <taxon>Metazoa</taxon>
        <taxon>Ecdysozoa</taxon>
        <taxon>Arthropoda</taxon>
        <taxon>Hexapoda</taxon>
        <taxon>Insecta</taxon>
        <taxon>Pterygota</taxon>
        <taxon>Neoptera</taxon>
        <taxon>Paraneoptera</taxon>
        <taxon>Hemiptera</taxon>
        <taxon>Heteroptera</taxon>
        <taxon>Panheteroptera</taxon>
        <taxon>Cimicomorpha</taxon>
        <taxon>Reduviidae</taxon>
        <taxon>Harpactorinae</taxon>
        <taxon>Harpactorini</taxon>
        <taxon>Pristhesancus</taxon>
    </lineage>
</organism>
<protein>
    <submittedName>
        <fullName evidence="3">Secreted Chitin binding peritrophin-like protein</fullName>
    </submittedName>
</protein>
<feature type="domain" description="Chitin-binding type-2" evidence="2">
    <location>
        <begin position="22"/>
        <end position="77"/>
    </location>
</feature>
<dbReference type="InterPro" id="IPR036508">
    <property type="entry name" value="Chitin-bd_dom_sf"/>
</dbReference>
<keyword evidence="1" id="KW-0732">Signal</keyword>
<dbReference type="AlphaFoldDB" id="A0A2K8JS37"/>
<dbReference type="Pfam" id="PF01607">
    <property type="entry name" value="CBM_14"/>
    <property type="match status" value="1"/>
</dbReference>
<dbReference type="EMBL" id="KY030991">
    <property type="protein sequence ID" value="ATU82742.1"/>
    <property type="molecule type" value="mRNA"/>
</dbReference>
<dbReference type="Gene3D" id="2.170.140.10">
    <property type="entry name" value="Chitin binding domain"/>
    <property type="match status" value="1"/>
</dbReference>
<name>A0A2K8JS37_PRIPG</name>
<sequence>MYFNLFLALIISLSSIHVETKSITCSLEDSRLAVPNDCSGYMQCNNGKLNYVNCPMFKLFDNVVMECEWRWKVDCGAVPPPFPPATWRPDP</sequence>
<dbReference type="InterPro" id="IPR002557">
    <property type="entry name" value="Chitin-bd_dom"/>
</dbReference>
<dbReference type="GO" id="GO:0005576">
    <property type="term" value="C:extracellular region"/>
    <property type="evidence" value="ECO:0007669"/>
    <property type="project" value="InterPro"/>
</dbReference>
<dbReference type="SUPFAM" id="SSF57625">
    <property type="entry name" value="Invertebrate chitin-binding proteins"/>
    <property type="match status" value="1"/>
</dbReference>